<dbReference type="AlphaFoldDB" id="A0AAE3GQT2"/>
<comment type="caution">
    <text evidence="1">The sequence shown here is derived from an EMBL/GenBank/DDBJ whole genome shotgun (WGS) entry which is preliminary data.</text>
</comment>
<dbReference type="RefSeq" id="WP_254011293.1">
    <property type="nucleotide sequence ID" value="NZ_JAMZMM010000058.1"/>
</dbReference>
<organism evidence="1 2">
    <name type="scientific">Limnofasciculus baicalensis BBK-W-15</name>
    <dbReference type="NCBI Taxonomy" id="2699891"/>
    <lineage>
        <taxon>Bacteria</taxon>
        <taxon>Bacillati</taxon>
        <taxon>Cyanobacteriota</taxon>
        <taxon>Cyanophyceae</taxon>
        <taxon>Coleofasciculales</taxon>
        <taxon>Coleofasciculaceae</taxon>
        <taxon>Limnofasciculus</taxon>
        <taxon>Limnofasciculus baicalensis</taxon>
    </lineage>
</organism>
<reference evidence="1" key="1">
    <citation type="submission" date="2022-06" db="EMBL/GenBank/DDBJ databases">
        <title>New cyanobacteria of genus Symplocastrum in benthos of Lake Baikal.</title>
        <authorList>
            <person name="Sorokovikova E."/>
            <person name="Tikhonova I."/>
            <person name="Krasnopeev A."/>
            <person name="Evseev P."/>
            <person name="Gladkikh A."/>
            <person name="Belykh O."/>
        </authorList>
    </citation>
    <scope>NUCLEOTIDE SEQUENCE</scope>
    <source>
        <strain evidence="1">BBK-W-15</strain>
    </source>
</reference>
<evidence type="ECO:0000313" key="1">
    <source>
        <dbReference type="EMBL" id="MCP2728499.1"/>
    </source>
</evidence>
<keyword evidence="2" id="KW-1185">Reference proteome</keyword>
<accession>A0AAE3GQT2</accession>
<proteinExistence type="predicted"/>
<gene>
    <name evidence="1" type="ORF">NJ959_08420</name>
</gene>
<evidence type="ECO:0000313" key="2">
    <source>
        <dbReference type="Proteomes" id="UP001204953"/>
    </source>
</evidence>
<dbReference type="Proteomes" id="UP001204953">
    <property type="component" value="Unassembled WGS sequence"/>
</dbReference>
<dbReference type="EMBL" id="JAMZMM010000058">
    <property type="protein sequence ID" value="MCP2728499.1"/>
    <property type="molecule type" value="Genomic_DNA"/>
</dbReference>
<protein>
    <submittedName>
        <fullName evidence="1">Uncharacterized protein</fullName>
    </submittedName>
</protein>
<name>A0AAE3GQT2_9CYAN</name>
<sequence length="216" mass="25333">MSWSLIESMSEFINSELLKALRPKEATPNLTLTVIPIDGNISFQLWTPNWTPKNRKFTPLEIELIRRDSQRVNRIISKLVWLMGAICIAEDDWNVGDCQPIYDWDTILEFVCREGRCVNPVVTRVHFIPQIIIPIYDKARKQEGIIPPQAWEISPSHWSVIFDDLIPFGNRYELKQAGEWVSVEIWTGKPMRREVRDGRFYVEYHDIYASCRLGRL</sequence>